<proteinExistence type="predicted"/>
<dbReference type="EMBL" id="BNCQ01000030">
    <property type="protein sequence ID" value="GIM09174.1"/>
    <property type="molecule type" value="Genomic_DNA"/>
</dbReference>
<feature type="compositionally biased region" description="Basic and acidic residues" evidence="1">
    <location>
        <begin position="91"/>
        <end position="107"/>
    </location>
</feature>
<dbReference type="AlphaFoldDB" id="A0A8J4GLI9"/>
<comment type="caution">
    <text evidence="2">The sequence shown here is derived from an EMBL/GenBank/DDBJ whole genome shotgun (WGS) entry which is preliminary data.</text>
</comment>
<gene>
    <name evidence="2" type="ORF">Vretimale_13050</name>
</gene>
<reference evidence="2" key="1">
    <citation type="journal article" date="2021" name="Proc. Natl. Acad. Sci. U.S.A.">
        <title>Three genomes in the algal genus Volvox reveal the fate of a haploid sex-determining region after a transition to homothallism.</title>
        <authorList>
            <person name="Yamamoto K."/>
            <person name="Hamaji T."/>
            <person name="Kawai-Toyooka H."/>
            <person name="Matsuzaki R."/>
            <person name="Takahashi F."/>
            <person name="Nishimura Y."/>
            <person name="Kawachi M."/>
            <person name="Noguchi H."/>
            <person name="Minakuchi Y."/>
            <person name="Umen J.G."/>
            <person name="Toyoda A."/>
            <person name="Nozaki H."/>
        </authorList>
    </citation>
    <scope>NUCLEOTIDE SEQUENCE</scope>
    <source>
        <strain evidence="2">NIES-3785</strain>
    </source>
</reference>
<dbReference type="Proteomes" id="UP000722791">
    <property type="component" value="Unassembled WGS sequence"/>
</dbReference>
<feature type="region of interest" description="Disordered" evidence="1">
    <location>
        <begin position="14"/>
        <end position="43"/>
    </location>
</feature>
<sequence length="107" mass="11813">MRVISNCCKRPAPSVVAPTFTTRRPSNEPGPNPPGPTHPTWIPPSSLTALALIQLFMQCPQIVHGTNDGWRRPVEKMNVLHHTKWAGGGRLADEERAGRRDDDLRSG</sequence>
<feature type="region of interest" description="Disordered" evidence="1">
    <location>
        <begin position="85"/>
        <end position="107"/>
    </location>
</feature>
<evidence type="ECO:0000256" key="1">
    <source>
        <dbReference type="SAM" id="MobiDB-lite"/>
    </source>
</evidence>
<organism evidence="2 3">
    <name type="scientific">Volvox reticuliferus</name>
    <dbReference type="NCBI Taxonomy" id="1737510"/>
    <lineage>
        <taxon>Eukaryota</taxon>
        <taxon>Viridiplantae</taxon>
        <taxon>Chlorophyta</taxon>
        <taxon>core chlorophytes</taxon>
        <taxon>Chlorophyceae</taxon>
        <taxon>CS clade</taxon>
        <taxon>Chlamydomonadales</taxon>
        <taxon>Volvocaceae</taxon>
        <taxon>Volvox</taxon>
    </lineage>
</organism>
<accession>A0A8J4GLI9</accession>
<name>A0A8J4GLI9_9CHLO</name>
<feature type="compositionally biased region" description="Pro residues" evidence="1">
    <location>
        <begin position="28"/>
        <end position="37"/>
    </location>
</feature>
<evidence type="ECO:0000313" key="3">
    <source>
        <dbReference type="Proteomes" id="UP000722791"/>
    </source>
</evidence>
<evidence type="ECO:0000313" key="2">
    <source>
        <dbReference type="EMBL" id="GIM09174.1"/>
    </source>
</evidence>
<protein>
    <submittedName>
        <fullName evidence="2">Uncharacterized protein</fullName>
    </submittedName>
</protein>